<reference key="2">
    <citation type="submission" date="2011-02" db="EMBL/GenBank/DDBJ databases">
        <title>Genome sequence of Microbacterium testaceum StLB037.</title>
        <authorList>
            <person name="Morohoshi T."/>
            <person name="Wang W.Z."/>
            <person name="Someya N."/>
            <person name="Ikeda T."/>
        </authorList>
    </citation>
    <scope>NUCLEOTIDE SEQUENCE</scope>
    <source>
        <strain>StLB037</strain>
    </source>
</reference>
<dbReference type="eggNOG" id="COG1403">
    <property type="taxonomic scope" value="Bacteria"/>
</dbReference>
<dbReference type="EMBL" id="AP012052">
    <property type="protein sequence ID" value="BAJ73713.1"/>
    <property type="molecule type" value="Genomic_DNA"/>
</dbReference>
<accession>E8NDN7</accession>
<gene>
    <name evidence="1" type="ordered locus">MTES_0749</name>
</gene>
<evidence type="ECO:0000313" key="1">
    <source>
        <dbReference type="EMBL" id="BAJ73713.1"/>
    </source>
</evidence>
<proteinExistence type="predicted"/>
<dbReference type="Proteomes" id="UP000008975">
    <property type="component" value="Chromosome"/>
</dbReference>
<dbReference type="HOGENOM" id="CLU_920752_0_0_11"/>
<organism evidence="1 2">
    <name type="scientific">Microbacterium testaceum (strain StLB037)</name>
    <dbReference type="NCBI Taxonomy" id="979556"/>
    <lineage>
        <taxon>Bacteria</taxon>
        <taxon>Bacillati</taxon>
        <taxon>Actinomycetota</taxon>
        <taxon>Actinomycetes</taxon>
        <taxon>Micrococcales</taxon>
        <taxon>Microbacteriaceae</taxon>
        <taxon>Microbacterium</taxon>
    </lineage>
</organism>
<dbReference type="AlphaFoldDB" id="E8NDN7"/>
<protein>
    <submittedName>
        <fullName evidence="1">Uncharacterized protein</fullName>
    </submittedName>
</protein>
<sequence>MGLIADVNGLQVSIPNDPKAGIVLGTGDAAVAVGLPFSDKADSAAMPSESGVAVYDNNNSSHTVPIIRDDGGVQITTVIENASAPRKYAYPISLPDGLTLERGVNGDVSATPAGSSIPALYVAAPWAKDANGDPVHTHYEVSGNTITQVVDFSEQSSFPIVADPATYVDYTTASVTNVSRLGTLTRWQFLNSCTAARGRTCSVSRAYQVTATVQTSLGVSYSVISGSINVTNGETFQFTATCGIPNGPGTASLYAQADKTSYQVRTVRRWGVPTAGGGSMHEETKVSGTLYAYKPNLRYSCV</sequence>
<dbReference type="KEGG" id="mts:MTES_0749"/>
<reference evidence="1 2" key="1">
    <citation type="journal article" date="2011" name="J. Bacteriol.">
        <title>Genome sequence of Microbacterium testaceum StLB037, an N-acylhomoserine lactone-degrading bacterium isolated from potato leaves.</title>
        <authorList>
            <person name="Morohoshi T."/>
            <person name="Wang W.-Z."/>
            <person name="Someya N."/>
            <person name="Ikeda T."/>
        </authorList>
    </citation>
    <scope>NUCLEOTIDE SEQUENCE [LARGE SCALE GENOMIC DNA]</scope>
    <source>
        <strain evidence="1 2">StLB037</strain>
    </source>
</reference>
<dbReference type="STRING" id="979556.MTES_0749"/>
<name>E8NDN7_MICTS</name>
<evidence type="ECO:0000313" key="2">
    <source>
        <dbReference type="Proteomes" id="UP000008975"/>
    </source>
</evidence>